<keyword evidence="2 3" id="KW-0663">Pyridoxal phosphate</keyword>
<dbReference type="GeneID" id="90075514"/>
<dbReference type="Gene3D" id="3.40.640.10">
    <property type="entry name" value="Type I PLP-dependent aspartate aminotransferase-like (Major domain)"/>
    <property type="match status" value="1"/>
</dbReference>
<dbReference type="Proteomes" id="UP001360560">
    <property type="component" value="Unassembled WGS sequence"/>
</dbReference>
<dbReference type="PANTHER" id="PTHR43094:SF1">
    <property type="entry name" value="AMINOTRANSFERASE CLASS-III"/>
    <property type="match status" value="1"/>
</dbReference>
<dbReference type="GO" id="GO:0008483">
    <property type="term" value="F:transaminase activity"/>
    <property type="evidence" value="ECO:0007669"/>
    <property type="project" value="InterPro"/>
</dbReference>
<evidence type="ECO:0000313" key="4">
    <source>
        <dbReference type="EMBL" id="GMM37539.1"/>
    </source>
</evidence>
<reference evidence="4 5" key="1">
    <citation type="journal article" date="2023" name="Elife">
        <title>Identification of key yeast species and microbe-microbe interactions impacting larval growth of Drosophila in the wild.</title>
        <authorList>
            <person name="Mure A."/>
            <person name="Sugiura Y."/>
            <person name="Maeda R."/>
            <person name="Honda K."/>
            <person name="Sakurai N."/>
            <person name="Takahashi Y."/>
            <person name="Watada M."/>
            <person name="Katoh T."/>
            <person name="Gotoh A."/>
            <person name="Gotoh Y."/>
            <person name="Taniguchi I."/>
            <person name="Nakamura K."/>
            <person name="Hayashi T."/>
            <person name="Katayama T."/>
            <person name="Uemura T."/>
            <person name="Hattori Y."/>
        </authorList>
    </citation>
    <scope>NUCLEOTIDE SEQUENCE [LARGE SCALE GENOMIC DNA]</scope>
    <source>
        <strain evidence="4 5">SC-9</strain>
    </source>
</reference>
<comment type="caution">
    <text evidence="4">The sequence shown here is derived from an EMBL/GenBank/DDBJ whole genome shotgun (WGS) entry which is preliminary data.</text>
</comment>
<dbReference type="EMBL" id="BTFZ01000012">
    <property type="protein sequence ID" value="GMM37539.1"/>
    <property type="molecule type" value="Genomic_DNA"/>
</dbReference>
<dbReference type="Pfam" id="PF00202">
    <property type="entry name" value="Aminotran_3"/>
    <property type="match status" value="1"/>
</dbReference>
<dbReference type="GO" id="GO:0005829">
    <property type="term" value="C:cytosol"/>
    <property type="evidence" value="ECO:0007669"/>
    <property type="project" value="TreeGrafter"/>
</dbReference>
<organism evidence="4 5">
    <name type="scientific">Saccharomycopsis crataegensis</name>
    <dbReference type="NCBI Taxonomy" id="43959"/>
    <lineage>
        <taxon>Eukaryota</taxon>
        <taxon>Fungi</taxon>
        <taxon>Dikarya</taxon>
        <taxon>Ascomycota</taxon>
        <taxon>Saccharomycotina</taxon>
        <taxon>Saccharomycetes</taxon>
        <taxon>Saccharomycopsidaceae</taxon>
        <taxon>Saccharomycopsis</taxon>
    </lineage>
</organism>
<dbReference type="PANTHER" id="PTHR43094">
    <property type="entry name" value="AMINOTRANSFERASE"/>
    <property type="match status" value="1"/>
</dbReference>
<comment type="similarity">
    <text evidence="1 3">Belongs to the class-III pyridoxal-phosphate-dependent aminotransferase family.</text>
</comment>
<evidence type="ECO:0000256" key="3">
    <source>
        <dbReference type="RuleBase" id="RU003560"/>
    </source>
</evidence>
<dbReference type="CDD" id="cd00610">
    <property type="entry name" value="OAT_like"/>
    <property type="match status" value="1"/>
</dbReference>
<evidence type="ECO:0000256" key="2">
    <source>
        <dbReference type="ARBA" id="ARBA00022898"/>
    </source>
</evidence>
<dbReference type="Gene3D" id="3.90.1150.10">
    <property type="entry name" value="Aspartate Aminotransferase, domain 1"/>
    <property type="match status" value="1"/>
</dbReference>
<dbReference type="InterPro" id="IPR015422">
    <property type="entry name" value="PyrdxlP-dep_Trfase_small"/>
</dbReference>
<dbReference type="SUPFAM" id="SSF53383">
    <property type="entry name" value="PLP-dependent transferases"/>
    <property type="match status" value="1"/>
</dbReference>
<dbReference type="AlphaFoldDB" id="A0AAV5QS25"/>
<evidence type="ECO:0000256" key="1">
    <source>
        <dbReference type="ARBA" id="ARBA00008954"/>
    </source>
</evidence>
<dbReference type="GO" id="GO:0030170">
    <property type="term" value="F:pyridoxal phosphate binding"/>
    <property type="evidence" value="ECO:0007669"/>
    <property type="project" value="InterPro"/>
</dbReference>
<evidence type="ECO:0008006" key="6">
    <source>
        <dbReference type="Google" id="ProtNLM"/>
    </source>
</evidence>
<dbReference type="InterPro" id="IPR015421">
    <property type="entry name" value="PyrdxlP-dep_Trfase_major"/>
</dbReference>
<dbReference type="InterPro" id="IPR005814">
    <property type="entry name" value="Aminotrans_3"/>
</dbReference>
<name>A0AAV5QS25_9ASCO</name>
<proteinExistence type="inferred from homology"/>
<keyword evidence="5" id="KW-1185">Reference proteome</keyword>
<gene>
    <name evidence="4" type="ORF">DASC09_048640</name>
</gene>
<protein>
    <recommendedName>
        <fullName evidence="6">Aminotransferase</fullName>
    </recommendedName>
</protein>
<dbReference type="InterPro" id="IPR015424">
    <property type="entry name" value="PyrdxlP-dep_Trfase"/>
</dbReference>
<evidence type="ECO:0000313" key="5">
    <source>
        <dbReference type="Proteomes" id="UP001360560"/>
    </source>
</evidence>
<accession>A0AAV5QS25</accession>
<sequence length="457" mass="49652">MAQSIIQGHVADAKPRVVDGNGVYVTIEDPVTKERKTLLDGATGAAVGILGYKDSEIIEAMAEAAKTSIYNFPLYMSNYAAEELAQFLIDNSPKDAFSTALITCSGSESIENTLKLAYQYQKEVGQPQRTKFVSRNRSYHGYTLGALSIGDSSRADAFKPILGKPDQFIKVSAVYPYRHMKAGETLEQYKDRLVKEVEDTFIANDPSTIAAYIGETVGGSTFGTCPPVPGYLEGVRAVCHKYGVLFVLDEVMCGIGRCGTFHAWEQFLPEGQSPDIQTIGKTLGGGYVTVAAILVSPKVTNAITKGSNNIIGAQTYHQHAFNSSVALAVQKKVKREGVVANIHENGNFFGEQLKKQLLGKSKTVGDVRGAGGFWSIELVKDVTTKETFPVDFHYYSKLYNKITENGAITMPSGGTADNLNGDHILFSPSLNISKEDTQKLLDIVVKSVFELEAELNL</sequence>
<dbReference type="RefSeq" id="XP_064854535.1">
    <property type="nucleotide sequence ID" value="XM_064998463.1"/>
</dbReference>